<evidence type="ECO:0000256" key="1">
    <source>
        <dbReference type="SAM" id="MobiDB-lite"/>
    </source>
</evidence>
<dbReference type="OrthoDB" id="7471531at2"/>
<dbReference type="Pfam" id="PF14081">
    <property type="entry name" value="DUF4262"/>
    <property type="match status" value="1"/>
</dbReference>
<dbReference type="InterPro" id="IPR025358">
    <property type="entry name" value="DUF4262"/>
</dbReference>
<feature type="region of interest" description="Disordered" evidence="1">
    <location>
        <begin position="149"/>
        <end position="169"/>
    </location>
</feature>
<geneLocation type="plasmid" evidence="2">
    <name>unnamed1</name>
</geneLocation>
<protein>
    <submittedName>
        <fullName evidence="2">Uncharacterized protein</fullName>
    </submittedName>
</protein>
<sequence length="177" mass="19648">MTIPGRTREVKQNIESYGQHLSQVFGDGSDPGFIYTIGNADRGLPELLLIGDFPSHIAAGLLNELGAKMREDGKPLATGLVDIGWSIPVKVRQAGPLARSRYTIRGDRARRCRLARRHDQPVFQPSANLTLRQTRHLPERRIEARPAGLSLFPGPRERPPTASNQENYDDHARLAIA</sequence>
<evidence type="ECO:0000313" key="2">
    <source>
        <dbReference type="EMBL" id="APH74873.1"/>
    </source>
</evidence>
<gene>
    <name evidence="2" type="ORF">BSQ44_25570</name>
</gene>
<keyword evidence="3" id="KW-1185">Reference proteome</keyword>
<evidence type="ECO:0000313" key="3">
    <source>
        <dbReference type="Proteomes" id="UP000182840"/>
    </source>
</evidence>
<organism evidence="2 3">
    <name type="scientific">Aquibium oceanicum</name>
    <dbReference type="NCBI Taxonomy" id="1670800"/>
    <lineage>
        <taxon>Bacteria</taxon>
        <taxon>Pseudomonadati</taxon>
        <taxon>Pseudomonadota</taxon>
        <taxon>Alphaproteobacteria</taxon>
        <taxon>Hyphomicrobiales</taxon>
        <taxon>Phyllobacteriaceae</taxon>
        <taxon>Aquibium</taxon>
    </lineage>
</organism>
<dbReference type="EMBL" id="CP018172">
    <property type="protein sequence ID" value="APH74873.1"/>
    <property type="molecule type" value="Genomic_DNA"/>
</dbReference>
<name>A0A1L3SZL4_9HYPH</name>
<dbReference type="RefSeq" id="WP_072608329.1">
    <property type="nucleotide sequence ID" value="NZ_CP018172.1"/>
</dbReference>
<keyword evidence="2" id="KW-0614">Plasmid</keyword>
<proteinExistence type="predicted"/>
<dbReference type="KEGG" id="meso:BSQ44_25570"/>
<dbReference type="AlphaFoldDB" id="A0A1L3SZL4"/>
<dbReference type="Proteomes" id="UP000182840">
    <property type="component" value="Plasmid unnamed1"/>
</dbReference>
<reference evidence="2 3" key="1">
    <citation type="submission" date="2016-11" db="EMBL/GenBank/DDBJ databases">
        <title>Mesorhizobium oceanicum sp. nov., isolated from deep seawater in South China Sea.</title>
        <authorList>
            <person name="Fu G.-Y."/>
        </authorList>
    </citation>
    <scope>NUCLEOTIDE SEQUENCE [LARGE SCALE GENOMIC DNA]</scope>
    <source>
        <strain evidence="2 3">B7</strain>
        <plasmid evidence="3">Plasmid unnamed1</plasmid>
    </source>
</reference>
<accession>A0A1L3SZL4</accession>